<sequence>MRMKNTVAALGFFVAPMRGDAVFGGAVHVAGTDLHFQRLALRPDHSGVQ</sequence>
<dbReference type="EMBL" id="CGCX01000562">
    <property type="protein sequence ID" value="CFR78928.1"/>
    <property type="molecule type" value="Genomic_DNA"/>
</dbReference>
<dbReference type="Proteomes" id="UP000046680">
    <property type="component" value="Unassembled WGS sequence"/>
</dbReference>
<name>A0A654U055_MYCTX</name>
<dbReference type="AlphaFoldDB" id="A0A654U055"/>
<protein>
    <submittedName>
        <fullName evidence="1">Uncharacterized protein</fullName>
    </submittedName>
</protein>
<evidence type="ECO:0000313" key="2">
    <source>
        <dbReference type="Proteomes" id="UP000046680"/>
    </source>
</evidence>
<organism evidence="1 2">
    <name type="scientific">Mycobacterium tuberculosis</name>
    <dbReference type="NCBI Taxonomy" id="1773"/>
    <lineage>
        <taxon>Bacteria</taxon>
        <taxon>Bacillati</taxon>
        <taxon>Actinomycetota</taxon>
        <taxon>Actinomycetes</taxon>
        <taxon>Mycobacteriales</taxon>
        <taxon>Mycobacteriaceae</taxon>
        <taxon>Mycobacterium</taxon>
        <taxon>Mycobacterium tuberculosis complex</taxon>
    </lineage>
</organism>
<reference evidence="1 2" key="1">
    <citation type="submission" date="2015-03" db="EMBL/GenBank/DDBJ databases">
        <authorList>
            <consortium name="Pathogen Informatics"/>
        </authorList>
    </citation>
    <scope>NUCLEOTIDE SEQUENCE [LARGE SCALE GENOMIC DNA]</scope>
    <source>
        <strain evidence="1 2">C09601061</strain>
    </source>
</reference>
<gene>
    <name evidence="1" type="ORF">ERS007657_01706</name>
</gene>
<evidence type="ECO:0000313" key="1">
    <source>
        <dbReference type="EMBL" id="CFR78928.1"/>
    </source>
</evidence>
<proteinExistence type="predicted"/>
<accession>A0A654U055</accession>